<dbReference type="PROSITE" id="PS51755">
    <property type="entry name" value="OMPR_PHOB"/>
    <property type="match status" value="1"/>
</dbReference>
<feature type="domain" description="Response regulatory" evidence="6">
    <location>
        <begin position="4"/>
        <end position="120"/>
    </location>
</feature>
<evidence type="ECO:0000259" key="6">
    <source>
        <dbReference type="PROSITE" id="PS50110"/>
    </source>
</evidence>
<dbReference type="Proteomes" id="UP000232163">
    <property type="component" value="Unassembled WGS sequence"/>
</dbReference>
<dbReference type="SUPFAM" id="SSF46894">
    <property type="entry name" value="C-terminal effector domain of the bipartite response regulators"/>
    <property type="match status" value="1"/>
</dbReference>
<evidence type="ECO:0008006" key="10">
    <source>
        <dbReference type="Google" id="ProtNLM"/>
    </source>
</evidence>
<feature type="DNA-binding region" description="OmpR/PhoB-type" evidence="5">
    <location>
        <begin position="133"/>
        <end position="232"/>
    </location>
</feature>
<name>A0A2N9W397_9HYPH</name>
<dbReference type="PANTHER" id="PTHR48111:SF40">
    <property type="entry name" value="PHOSPHATE REGULON TRANSCRIPTIONAL REGULATORY PROTEIN PHOB"/>
    <property type="match status" value="1"/>
</dbReference>
<feature type="domain" description="OmpR/PhoB-type" evidence="7">
    <location>
        <begin position="133"/>
        <end position="232"/>
    </location>
</feature>
<sequence>MLPLILICSRDAEFCLMLQHILKADGFESRMAETVQEAVQRVESGDVSAVIVDCQPDSSLAPAICIEVKSSKTAGGVPIVAFVTPGCGNRYLELLKAGVDQAFVRPIAPELFLAYLHSIVSSHQGEKPAGDDGHIISFGKIKILADKYRVQRGDGKDIHLSPIEFRLLCKMSRLPGQVFSREELIRAAWPDNIFVELRTVDVHIGRLRRLLVRELGMDLIRTVRSAGYAMEVAA</sequence>
<dbReference type="KEGG" id="pht:BLM14_22050"/>
<reference evidence="8 9" key="1">
    <citation type="journal article" date="2017" name="Int J Environ Stud">
        <title>Does the Miocene-Pliocene relict legume Oxytropis triphylla form nitrogen-fixing nodules with a combination of bacterial strains?</title>
        <authorList>
            <person name="Safronova V."/>
            <person name="Belimov A."/>
            <person name="Sazanova A."/>
            <person name="Kuznetsova I."/>
            <person name="Popova J."/>
            <person name="Andronov E."/>
            <person name="Verkhozina A."/>
            <person name="Tikhonovich I."/>
        </authorList>
    </citation>
    <scope>NUCLEOTIDE SEQUENCE [LARGE SCALE GENOMIC DNA]</scope>
    <source>
        <strain evidence="8 9">Tri-38</strain>
    </source>
</reference>
<keyword evidence="3 5" id="KW-0238">DNA-binding</keyword>
<dbReference type="Gene3D" id="1.10.10.10">
    <property type="entry name" value="Winged helix-like DNA-binding domain superfamily/Winged helix DNA-binding domain"/>
    <property type="match status" value="1"/>
</dbReference>
<dbReference type="GO" id="GO:0005829">
    <property type="term" value="C:cytosol"/>
    <property type="evidence" value="ECO:0007669"/>
    <property type="project" value="TreeGrafter"/>
</dbReference>
<evidence type="ECO:0000256" key="1">
    <source>
        <dbReference type="ARBA" id="ARBA00022553"/>
    </source>
</evidence>
<dbReference type="RefSeq" id="WP_100002061.1">
    <property type="nucleotide sequence ID" value="NZ_CP017941.1"/>
</dbReference>
<evidence type="ECO:0000256" key="3">
    <source>
        <dbReference type="ARBA" id="ARBA00023125"/>
    </source>
</evidence>
<evidence type="ECO:0000256" key="2">
    <source>
        <dbReference type="ARBA" id="ARBA00023012"/>
    </source>
</evidence>
<dbReference type="Pfam" id="PF00486">
    <property type="entry name" value="Trans_reg_C"/>
    <property type="match status" value="1"/>
</dbReference>
<dbReference type="EMBL" id="MZMT01000005">
    <property type="protein sequence ID" value="PIO46215.1"/>
    <property type="molecule type" value="Genomic_DNA"/>
</dbReference>
<organism evidence="8 9">
    <name type="scientific">Phyllobacterium zundukense</name>
    <dbReference type="NCBI Taxonomy" id="1867719"/>
    <lineage>
        <taxon>Bacteria</taxon>
        <taxon>Pseudomonadati</taxon>
        <taxon>Pseudomonadota</taxon>
        <taxon>Alphaproteobacteria</taxon>
        <taxon>Hyphomicrobiales</taxon>
        <taxon>Phyllobacteriaceae</taxon>
        <taxon>Phyllobacterium</taxon>
    </lineage>
</organism>
<dbReference type="GO" id="GO:0000976">
    <property type="term" value="F:transcription cis-regulatory region binding"/>
    <property type="evidence" value="ECO:0007669"/>
    <property type="project" value="TreeGrafter"/>
</dbReference>
<evidence type="ECO:0000256" key="5">
    <source>
        <dbReference type="PROSITE-ProRule" id="PRU01091"/>
    </source>
</evidence>
<dbReference type="PANTHER" id="PTHR48111">
    <property type="entry name" value="REGULATOR OF RPOS"/>
    <property type="match status" value="1"/>
</dbReference>
<dbReference type="OrthoDB" id="9803032at2"/>
<keyword evidence="1 4" id="KW-0597">Phosphoprotein</keyword>
<evidence type="ECO:0000256" key="4">
    <source>
        <dbReference type="PROSITE-ProRule" id="PRU00169"/>
    </source>
</evidence>
<dbReference type="InterPro" id="IPR036388">
    <property type="entry name" value="WH-like_DNA-bd_sf"/>
</dbReference>
<protein>
    <recommendedName>
        <fullName evidence="10">Two-component system response regulator</fullName>
    </recommendedName>
</protein>
<dbReference type="InterPro" id="IPR001789">
    <property type="entry name" value="Sig_transdc_resp-reg_receiver"/>
</dbReference>
<dbReference type="InterPro" id="IPR001867">
    <property type="entry name" value="OmpR/PhoB-type_DNA-bd"/>
</dbReference>
<evidence type="ECO:0000313" key="9">
    <source>
        <dbReference type="Proteomes" id="UP000232163"/>
    </source>
</evidence>
<dbReference type="AlphaFoldDB" id="A0A2N9W397"/>
<keyword evidence="2" id="KW-0902">Two-component regulatory system</keyword>
<keyword evidence="9" id="KW-1185">Reference proteome</keyword>
<dbReference type="SUPFAM" id="SSF52172">
    <property type="entry name" value="CheY-like"/>
    <property type="match status" value="1"/>
</dbReference>
<dbReference type="GO" id="GO:0006355">
    <property type="term" value="P:regulation of DNA-templated transcription"/>
    <property type="evidence" value="ECO:0007669"/>
    <property type="project" value="InterPro"/>
</dbReference>
<dbReference type="GO" id="GO:0000156">
    <property type="term" value="F:phosphorelay response regulator activity"/>
    <property type="evidence" value="ECO:0007669"/>
    <property type="project" value="TreeGrafter"/>
</dbReference>
<dbReference type="GO" id="GO:0032993">
    <property type="term" value="C:protein-DNA complex"/>
    <property type="evidence" value="ECO:0007669"/>
    <property type="project" value="TreeGrafter"/>
</dbReference>
<dbReference type="PROSITE" id="PS50110">
    <property type="entry name" value="RESPONSE_REGULATORY"/>
    <property type="match status" value="1"/>
</dbReference>
<dbReference type="Gene3D" id="3.40.50.2300">
    <property type="match status" value="1"/>
</dbReference>
<dbReference type="InterPro" id="IPR039420">
    <property type="entry name" value="WalR-like"/>
</dbReference>
<gene>
    <name evidence="8" type="ORF">B5P45_03665</name>
</gene>
<comment type="caution">
    <text evidence="8">The sequence shown here is derived from an EMBL/GenBank/DDBJ whole genome shotgun (WGS) entry which is preliminary data.</text>
</comment>
<accession>A0A2N9W397</accession>
<dbReference type="CDD" id="cd00383">
    <property type="entry name" value="trans_reg_C"/>
    <property type="match status" value="1"/>
</dbReference>
<feature type="modified residue" description="4-aspartylphosphate" evidence="4">
    <location>
        <position position="53"/>
    </location>
</feature>
<dbReference type="InterPro" id="IPR011006">
    <property type="entry name" value="CheY-like_superfamily"/>
</dbReference>
<dbReference type="InterPro" id="IPR016032">
    <property type="entry name" value="Sig_transdc_resp-reg_C-effctor"/>
</dbReference>
<dbReference type="SMART" id="SM00862">
    <property type="entry name" value="Trans_reg_C"/>
    <property type="match status" value="1"/>
</dbReference>
<evidence type="ECO:0000313" key="8">
    <source>
        <dbReference type="EMBL" id="PIO46215.1"/>
    </source>
</evidence>
<proteinExistence type="predicted"/>
<evidence type="ECO:0000259" key="7">
    <source>
        <dbReference type="PROSITE" id="PS51755"/>
    </source>
</evidence>